<evidence type="ECO:0000256" key="1">
    <source>
        <dbReference type="SAM" id="MobiDB-lite"/>
    </source>
</evidence>
<keyword evidence="4" id="KW-1185">Reference proteome</keyword>
<accession>A0A9P9CXJ3</accession>
<evidence type="ECO:0000313" key="4">
    <source>
        <dbReference type="Proteomes" id="UP000738349"/>
    </source>
</evidence>
<dbReference type="AlphaFoldDB" id="A0A9P9CXJ3"/>
<organism evidence="3 4">
    <name type="scientific">Dactylonectria macrodidyma</name>
    <dbReference type="NCBI Taxonomy" id="307937"/>
    <lineage>
        <taxon>Eukaryota</taxon>
        <taxon>Fungi</taxon>
        <taxon>Dikarya</taxon>
        <taxon>Ascomycota</taxon>
        <taxon>Pezizomycotina</taxon>
        <taxon>Sordariomycetes</taxon>
        <taxon>Hypocreomycetidae</taxon>
        <taxon>Hypocreales</taxon>
        <taxon>Nectriaceae</taxon>
        <taxon>Dactylonectria</taxon>
    </lineage>
</organism>
<gene>
    <name evidence="3" type="ORF">EDB81DRAFT_769345</name>
</gene>
<reference evidence="3" key="1">
    <citation type="journal article" date="2021" name="Nat. Commun.">
        <title>Genetic determinants of endophytism in the Arabidopsis root mycobiome.</title>
        <authorList>
            <person name="Mesny F."/>
            <person name="Miyauchi S."/>
            <person name="Thiergart T."/>
            <person name="Pickel B."/>
            <person name="Atanasova L."/>
            <person name="Karlsson M."/>
            <person name="Huettel B."/>
            <person name="Barry K.W."/>
            <person name="Haridas S."/>
            <person name="Chen C."/>
            <person name="Bauer D."/>
            <person name="Andreopoulos W."/>
            <person name="Pangilinan J."/>
            <person name="LaButti K."/>
            <person name="Riley R."/>
            <person name="Lipzen A."/>
            <person name="Clum A."/>
            <person name="Drula E."/>
            <person name="Henrissat B."/>
            <person name="Kohler A."/>
            <person name="Grigoriev I.V."/>
            <person name="Martin F.M."/>
            <person name="Hacquard S."/>
        </authorList>
    </citation>
    <scope>NUCLEOTIDE SEQUENCE</scope>
    <source>
        <strain evidence="3">MPI-CAGE-AT-0147</strain>
    </source>
</reference>
<evidence type="ECO:0000256" key="2">
    <source>
        <dbReference type="SAM" id="SignalP"/>
    </source>
</evidence>
<name>A0A9P9CXJ3_9HYPO</name>
<protein>
    <submittedName>
        <fullName evidence="3">Uncharacterized protein</fullName>
    </submittedName>
</protein>
<feature type="region of interest" description="Disordered" evidence="1">
    <location>
        <begin position="27"/>
        <end position="62"/>
    </location>
</feature>
<proteinExistence type="predicted"/>
<feature type="chain" id="PRO_5040140645" evidence="2">
    <location>
        <begin position="18"/>
        <end position="134"/>
    </location>
</feature>
<dbReference type="Proteomes" id="UP000738349">
    <property type="component" value="Unassembled WGS sequence"/>
</dbReference>
<dbReference type="EMBL" id="JAGMUV010000057">
    <property type="protein sequence ID" value="KAH7108913.1"/>
    <property type="molecule type" value="Genomic_DNA"/>
</dbReference>
<comment type="caution">
    <text evidence="3">The sequence shown here is derived from an EMBL/GenBank/DDBJ whole genome shotgun (WGS) entry which is preliminary data.</text>
</comment>
<evidence type="ECO:0000313" key="3">
    <source>
        <dbReference type="EMBL" id="KAH7108913.1"/>
    </source>
</evidence>
<feature type="compositionally biased region" description="Low complexity" evidence="1">
    <location>
        <begin position="50"/>
        <end position="62"/>
    </location>
</feature>
<sequence length="134" mass="14292">MHSVMILLLAWIRVAVATSLKETQHSVPTPEEAFQESPKSIFIKDKREATSTTSSTIPATTSTVARPEFTGLAEMFAALSAADEALSPPVTSVVDNEKRELPSTITAYLDDISAVVSLVQATSSPSIRRTSSIG</sequence>
<keyword evidence="2" id="KW-0732">Signal</keyword>
<feature type="signal peptide" evidence="2">
    <location>
        <begin position="1"/>
        <end position="17"/>
    </location>
</feature>